<accession>A0A1W1UZN8</accession>
<evidence type="ECO:0000313" key="3">
    <source>
        <dbReference type="Proteomes" id="UP000192368"/>
    </source>
</evidence>
<dbReference type="SUPFAM" id="SSF51735">
    <property type="entry name" value="NAD(P)-binding Rossmann-fold domains"/>
    <property type="match status" value="1"/>
</dbReference>
<evidence type="ECO:0000259" key="1">
    <source>
        <dbReference type="Pfam" id="PF02882"/>
    </source>
</evidence>
<sequence length="195" mass="22451">MLVIIDKEVNDKYRNQYLNLIMKEIEDVKVVDFRESTTLKNYKSILVLEPIDEKFKSQMKDFFAVYPEKDIEGSYTKKLTITAESILSVLPINLQSKTLVIINQSEIFGKPLAKELIDRGANVINLNSKCVITFEILKTRPDILISASGNKEFKIPEELLKNIDLKIDLSNDLVTKDKITSIPTIEILKKRYKKL</sequence>
<proteinExistence type="predicted"/>
<name>A0A1W1UZN8_PEPAS</name>
<dbReference type="RefSeq" id="WP_084230552.1">
    <property type="nucleotide sequence ID" value="NZ_FWWR01000009.1"/>
</dbReference>
<keyword evidence="3" id="KW-1185">Reference proteome</keyword>
<feature type="domain" description="Tetrahydrofolate dehydrogenase/cyclohydrolase NAD(P)-binding" evidence="1">
    <location>
        <begin position="86"/>
        <end position="174"/>
    </location>
</feature>
<dbReference type="InterPro" id="IPR036291">
    <property type="entry name" value="NAD(P)-bd_dom_sf"/>
</dbReference>
<dbReference type="Proteomes" id="UP000192368">
    <property type="component" value="Unassembled WGS sequence"/>
</dbReference>
<keyword evidence="2" id="KW-0378">Hydrolase</keyword>
<dbReference type="STRING" id="573058.SAMN00017477_0915"/>
<dbReference type="GO" id="GO:0016787">
    <property type="term" value="F:hydrolase activity"/>
    <property type="evidence" value="ECO:0007669"/>
    <property type="project" value="UniProtKB-KW"/>
</dbReference>
<dbReference type="Pfam" id="PF02882">
    <property type="entry name" value="THF_DHG_CYH_C"/>
    <property type="match status" value="1"/>
</dbReference>
<dbReference type="AlphaFoldDB" id="A0A1W1UZN8"/>
<protein>
    <submittedName>
        <fullName evidence="2">Tetrahydrofolate dehydrogenase/cyclohydrolase, NAD(P)-binding domain</fullName>
    </submittedName>
</protein>
<dbReference type="EMBL" id="FWWR01000009">
    <property type="protein sequence ID" value="SMB86568.1"/>
    <property type="molecule type" value="Genomic_DNA"/>
</dbReference>
<dbReference type="InterPro" id="IPR020631">
    <property type="entry name" value="THF_DH/CycHdrlase_NAD-bd_dom"/>
</dbReference>
<gene>
    <name evidence="2" type="ORF">SAMN00017477_0915</name>
</gene>
<dbReference type="Gene3D" id="3.40.50.720">
    <property type="entry name" value="NAD(P)-binding Rossmann-like Domain"/>
    <property type="match status" value="1"/>
</dbReference>
<organism evidence="2 3">
    <name type="scientific">Peptoniphilus asaccharolyticus DSM 20463</name>
    <dbReference type="NCBI Taxonomy" id="573058"/>
    <lineage>
        <taxon>Bacteria</taxon>
        <taxon>Bacillati</taxon>
        <taxon>Bacillota</taxon>
        <taxon>Tissierellia</taxon>
        <taxon>Tissierellales</taxon>
        <taxon>Peptoniphilaceae</taxon>
        <taxon>Peptoniphilus</taxon>
    </lineage>
</organism>
<dbReference type="GO" id="GO:0004488">
    <property type="term" value="F:methylenetetrahydrofolate dehydrogenase (NADP+) activity"/>
    <property type="evidence" value="ECO:0007669"/>
    <property type="project" value="InterPro"/>
</dbReference>
<reference evidence="3" key="1">
    <citation type="submission" date="2017-04" db="EMBL/GenBank/DDBJ databases">
        <authorList>
            <person name="Varghese N."/>
            <person name="Submissions S."/>
        </authorList>
    </citation>
    <scope>NUCLEOTIDE SEQUENCE [LARGE SCALE GENOMIC DNA]</scope>
    <source>
        <strain evidence="3">DSM 20463</strain>
    </source>
</reference>
<evidence type="ECO:0000313" key="2">
    <source>
        <dbReference type="EMBL" id="SMB86568.1"/>
    </source>
</evidence>